<dbReference type="AlphaFoldDB" id="A0A8C9EXM8"/>
<proteinExistence type="predicted"/>
<reference evidence="2" key="1">
    <citation type="submission" date="2025-08" db="UniProtKB">
        <authorList>
            <consortium name="Ensembl"/>
        </authorList>
    </citation>
    <scope>IDENTIFICATION</scope>
</reference>
<keyword evidence="1" id="KW-0812">Transmembrane</keyword>
<protein>
    <submittedName>
        <fullName evidence="2">Uncharacterized protein</fullName>
    </submittedName>
</protein>
<name>A0A8C9EXM8_PAVCR</name>
<reference evidence="2" key="2">
    <citation type="submission" date="2025-09" db="UniProtKB">
        <authorList>
            <consortium name="Ensembl"/>
        </authorList>
    </citation>
    <scope>IDENTIFICATION</scope>
</reference>
<evidence type="ECO:0000313" key="2">
    <source>
        <dbReference type="Ensembl" id="ENSPSTP00000007205.1"/>
    </source>
</evidence>
<dbReference type="Ensembl" id="ENSPSTT00000007560.1">
    <property type="protein sequence ID" value="ENSPSTP00000007205.1"/>
    <property type="gene ID" value="ENSPSTG00000005105.1"/>
</dbReference>
<keyword evidence="1" id="KW-0472">Membrane</keyword>
<keyword evidence="1" id="KW-1133">Transmembrane helix</keyword>
<dbReference type="Proteomes" id="UP000694428">
    <property type="component" value="Unplaced"/>
</dbReference>
<sequence length="138" mass="14687">MLPSKAYSWDCFGKTVLPLKDLSLLSPGAAISYYQCCSAVPVPGMVGLSLPVLSKVPSALAPGKDQGAGSIPCSHLLSTVVETSVLGREALQPHSYTLSHKTLLFRIYVSEEKFIPCGMLSLLILLVLLPASDAVMLR</sequence>
<feature type="transmembrane region" description="Helical" evidence="1">
    <location>
        <begin position="114"/>
        <end position="132"/>
    </location>
</feature>
<accession>A0A8C9EXM8</accession>
<evidence type="ECO:0000313" key="3">
    <source>
        <dbReference type="Proteomes" id="UP000694428"/>
    </source>
</evidence>
<evidence type="ECO:0000256" key="1">
    <source>
        <dbReference type="SAM" id="Phobius"/>
    </source>
</evidence>
<organism evidence="2 3">
    <name type="scientific">Pavo cristatus</name>
    <name type="common">Indian peafowl</name>
    <name type="synonym">Blue peafowl</name>
    <dbReference type="NCBI Taxonomy" id="9049"/>
    <lineage>
        <taxon>Eukaryota</taxon>
        <taxon>Metazoa</taxon>
        <taxon>Chordata</taxon>
        <taxon>Craniata</taxon>
        <taxon>Vertebrata</taxon>
        <taxon>Euteleostomi</taxon>
        <taxon>Archelosauria</taxon>
        <taxon>Archosauria</taxon>
        <taxon>Dinosauria</taxon>
        <taxon>Saurischia</taxon>
        <taxon>Theropoda</taxon>
        <taxon>Coelurosauria</taxon>
        <taxon>Aves</taxon>
        <taxon>Neognathae</taxon>
        <taxon>Galloanserae</taxon>
        <taxon>Galliformes</taxon>
        <taxon>Phasianidae</taxon>
        <taxon>Phasianinae</taxon>
        <taxon>Pavo</taxon>
    </lineage>
</organism>
<keyword evidence="3" id="KW-1185">Reference proteome</keyword>